<evidence type="ECO:0000256" key="1">
    <source>
        <dbReference type="SAM" id="MobiDB-lite"/>
    </source>
</evidence>
<organism evidence="2">
    <name type="scientific">marine sediment metagenome</name>
    <dbReference type="NCBI Taxonomy" id="412755"/>
    <lineage>
        <taxon>unclassified sequences</taxon>
        <taxon>metagenomes</taxon>
        <taxon>ecological metagenomes</taxon>
    </lineage>
</organism>
<proteinExistence type="predicted"/>
<feature type="compositionally biased region" description="Polar residues" evidence="1">
    <location>
        <begin position="37"/>
        <end position="55"/>
    </location>
</feature>
<name>X0ZJ98_9ZZZZ</name>
<accession>X0ZJ98</accession>
<dbReference type="AlphaFoldDB" id="X0ZJ98"/>
<protein>
    <submittedName>
        <fullName evidence="2">Uncharacterized protein</fullName>
    </submittedName>
</protein>
<feature type="compositionally biased region" description="Basic residues" evidence="1">
    <location>
        <begin position="61"/>
        <end position="82"/>
    </location>
</feature>
<dbReference type="EMBL" id="BART01005065">
    <property type="protein sequence ID" value="GAG60433.1"/>
    <property type="molecule type" value="Genomic_DNA"/>
</dbReference>
<comment type="caution">
    <text evidence="2">The sequence shown here is derived from an EMBL/GenBank/DDBJ whole genome shotgun (WGS) entry which is preliminary data.</text>
</comment>
<sequence length="82" mass="9485">MTDSNDKPPPQVQRLKDWNEQAQQLSDHSARPPLTGSEATQRQNDEQASSESRLTLEQVYRRRKLTGTKRGLTPRHLKRLGY</sequence>
<evidence type="ECO:0000313" key="2">
    <source>
        <dbReference type="EMBL" id="GAG60433.1"/>
    </source>
</evidence>
<feature type="region of interest" description="Disordered" evidence="1">
    <location>
        <begin position="1"/>
        <end position="82"/>
    </location>
</feature>
<reference evidence="2" key="1">
    <citation type="journal article" date="2014" name="Front. Microbiol.">
        <title>High frequency of phylogenetically diverse reductive dehalogenase-homologous genes in deep subseafloor sedimentary metagenomes.</title>
        <authorList>
            <person name="Kawai M."/>
            <person name="Futagami T."/>
            <person name="Toyoda A."/>
            <person name="Takaki Y."/>
            <person name="Nishi S."/>
            <person name="Hori S."/>
            <person name="Arai W."/>
            <person name="Tsubouchi T."/>
            <person name="Morono Y."/>
            <person name="Uchiyama I."/>
            <person name="Ito T."/>
            <person name="Fujiyama A."/>
            <person name="Inagaki F."/>
            <person name="Takami H."/>
        </authorList>
    </citation>
    <scope>NUCLEOTIDE SEQUENCE</scope>
    <source>
        <strain evidence="2">Expedition CK06-06</strain>
    </source>
</reference>
<gene>
    <name evidence="2" type="ORF">S01H4_12097</name>
</gene>